<name>A0A1M6VCW9_PSETH</name>
<dbReference type="AlphaFoldDB" id="A0A1M6VCW9"/>
<dbReference type="PROSITE" id="PS51077">
    <property type="entry name" value="HTH_ICLR"/>
    <property type="match status" value="1"/>
</dbReference>
<evidence type="ECO:0000256" key="2">
    <source>
        <dbReference type="ARBA" id="ARBA00023125"/>
    </source>
</evidence>
<dbReference type="Gene3D" id="1.10.10.10">
    <property type="entry name" value="Winged helix-like DNA-binding domain superfamily/Winged helix DNA-binding domain"/>
    <property type="match status" value="1"/>
</dbReference>
<feature type="domain" description="IclR-ED" evidence="5">
    <location>
        <begin position="55"/>
        <end position="244"/>
    </location>
</feature>
<keyword evidence="7" id="KW-1185">Reference proteome</keyword>
<evidence type="ECO:0000259" key="5">
    <source>
        <dbReference type="PROSITE" id="PS51078"/>
    </source>
</evidence>
<dbReference type="InterPro" id="IPR029016">
    <property type="entry name" value="GAF-like_dom_sf"/>
</dbReference>
<dbReference type="EMBL" id="FRAP01000012">
    <property type="protein sequence ID" value="SHK79195.1"/>
    <property type="molecule type" value="Genomic_DNA"/>
</dbReference>
<dbReference type="SUPFAM" id="SSF55781">
    <property type="entry name" value="GAF domain-like"/>
    <property type="match status" value="1"/>
</dbReference>
<dbReference type="InterPro" id="IPR050707">
    <property type="entry name" value="HTH_MetabolicPath_Reg"/>
</dbReference>
<dbReference type="GO" id="GO:0003677">
    <property type="term" value="F:DNA binding"/>
    <property type="evidence" value="ECO:0007669"/>
    <property type="project" value="UniProtKB-KW"/>
</dbReference>
<dbReference type="PROSITE" id="PS51078">
    <property type="entry name" value="ICLR_ED"/>
    <property type="match status" value="1"/>
</dbReference>
<dbReference type="Proteomes" id="UP000184363">
    <property type="component" value="Unassembled WGS sequence"/>
</dbReference>
<accession>A0A1M6VCW9</accession>
<dbReference type="Pfam" id="PF09339">
    <property type="entry name" value="HTH_IclR"/>
    <property type="match status" value="1"/>
</dbReference>
<dbReference type="Pfam" id="PF01614">
    <property type="entry name" value="IclR_C"/>
    <property type="match status" value="1"/>
</dbReference>
<evidence type="ECO:0000313" key="6">
    <source>
        <dbReference type="EMBL" id="SHK79195.1"/>
    </source>
</evidence>
<evidence type="ECO:0000313" key="7">
    <source>
        <dbReference type="Proteomes" id="UP000184363"/>
    </source>
</evidence>
<dbReference type="PANTHER" id="PTHR30136:SF24">
    <property type="entry name" value="HTH-TYPE TRANSCRIPTIONAL REPRESSOR ALLR"/>
    <property type="match status" value="1"/>
</dbReference>
<dbReference type="STRING" id="1848.SAMN05443637_11247"/>
<dbReference type="InterPro" id="IPR005471">
    <property type="entry name" value="Tscrpt_reg_IclR_N"/>
</dbReference>
<dbReference type="InterPro" id="IPR014757">
    <property type="entry name" value="Tscrpt_reg_IclR_C"/>
</dbReference>
<reference evidence="6 7" key="1">
    <citation type="submission" date="2016-11" db="EMBL/GenBank/DDBJ databases">
        <authorList>
            <person name="Jaros S."/>
            <person name="Januszkiewicz K."/>
            <person name="Wedrychowicz H."/>
        </authorList>
    </citation>
    <scope>NUCLEOTIDE SEQUENCE [LARGE SCALE GENOMIC DNA]</scope>
    <source>
        <strain evidence="6 7">DSM 43832</strain>
    </source>
</reference>
<dbReference type="GO" id="GO:0045892">
    <property type="term" value="P:negative regulation of DNA-templated transcription"/>
    <property type="evidence" value="ECO:0007669"/>
    <property type="project" value="TreeGrafter"/>
</dbReference>
<keyword evidence="3" id="KW-0804">Transcription</keyword>
<keyword evidence="2" id="KW-0238">DNA-binding</keyword>
<keyword evidence="1" id="KW-0805">Transcription regulation</keyword>
<evidence type="ECO:0000259" key="4">
    <source>
        <dbReference type="PROSITE" id="PS51077"/>
    </source>
</evidence>
<dbReference type="PANTHER" id="PTHR30136">
    <property type="entry name" value="HELIX-TURN-HELIX TRANSCRIPTIONAL REGULATOR, ICLR FAMILY"/>
    <property type="match status" value="1"/>
</dbReference>
<dbReference type="InterPro" id="IPR036388">
    <property type="entry name" value="WH-like_DNA-bd_sf"/>
</dbReference>
<sequence>MLEVVGTAGDGVTAKAIARRLGCPLPTVYRALAVLVEEGYLVRLDDVRGYGIGYRIAELQRSLVDALRPPAAVVAAMHDLHVQAAAAAYLAVFRDRDVVVAHADACAEHPLPPDVRVGEPVAPHAAAAGKVLLASVRPARVGELLGPAGMVRLAPHTAPDRRALDRDLMRVRLEGVAVEVEELAPGVAGVAAPLHGPDGEVTGALGVSVSRTEFGARRWELERHVRAAADRAGERPAAHTADRR</sequence>
<dbReference type="Gene3D" id="3.30.450.40">
    <property type="match status" value="1"/>
</dbReference>
<gene>
    <name evidence="6" type="ORF">SAMN05443637_11247</name>
</gene>
<dbReference type="SUPFAM" id="SSF46785">
    <property type="entry name" value="Winged helix' DNA-binding domain"/>
    <property type="match status" value="1"/>
</dbReference>
<evidence type="ECO:0000256" key="3">
    <source>
        <dbReference type="ARBA" id="ARBA00023163"/>
    </source>
</evidence>
<dbReference type="GO" id="GO:0003700">
    <property type="term" value="F:DNA-binding transcription factor activity"/>
    <property type="evidence" value="ECO:0007669"/>
    <property type="project" value="TreeGrafter"/>
</dbReference>
<proteinExistence type="predicted"/>
<evidence type="ECO:0000256" key="1">
    <source>
        <dbReference type="ARBA" id="ARBA00023015"/>
    </source>
</evidence>
<protein>
    <submittedName>
        <fullName evidence="6">Transcriptional regulator, IclR family</fullName>
    </submittedName>
</protein>
<feature type="domain" description="HTH iclR-type" evidence="4">
    <location>
        <begin position="1"/>
        <end position="54"/>
    </location>
</feature>
<organism evidence="6 7">
    <name type="scientific">Pseudonocardia thermophila</name>
    <dbReference type="NCBI Taxonomy" id="1848"/>
    <lineage>
        <taxon>Bacteria</taxon>
        <taxon>Bacillati</taxon>
        <taxon>Actinomycetota</taxon>
        <taxon>Actinomycetes</taxon>
        <taxon>Pseudonocardiales</taxon>
        <taxon>Pseudonocardiaceae</taxon>
        <taxon>Pseudonocardia</taxon>
    </lineage>
</organism>
<dbReference type="InterPro" id="IPR036390">
    <property type="entry name" value="WH_DNA-bd_sf"/>
</dbReference>